<evidence type="ECO:0000313" key="4">
    <source>
        <dbReference type="EMBL" id="MCD9646485.1"/>
    </source>
</evidence>
<organism evidence="4 5">
    <name type="scientific">Datura stramonium</name>
    <name type="common">Jimsonweed</name>
    <name type="synonym">Common thornapple</name>
    <dbReference type="NCBI Taxonomy" id="4076"/>
    <lineage>
        <taxon>Eukaryota</taxon>
        <taxon>Viridiplantae</taxon>
        <taxon>Streptophyta</taxon>
        <taxon>Embryophyta</taxon>
        <taxon>Tracheophyta</taxon>
        <taxon>Spermatophyta</taxon>
        <taxon>Magnoliopsida</taxon>
        <taxon>eudicotyledons</taxon>
        <taxon>Gunneridae</taxon>
        <taxon>Pentapetalae</taxon>
        <taxon>asterids</taxon>
        <taxon>lamiids</taxon>
        <taxon>Solanales</taxon>
        <taxon>Solanaceae</taxon>
        <taxon>Solanoideae</taxon>
        <taxon>Datureae</taxon>
        <taxon>Datura</taxon>
    </lineage>
</organism>
<name>A0ABS8VKP6_DATST</name>
<evidence type="ECO:0000259" key="3">
    <source>
        <dbReference type="Pfam" id="PF00013"/>
    </source>
</evidence>
<dbReference type="PANTHER" id="PTHR10288">
    <property type="entry name" value="KH DOMAIN CONTAINING RNA BINDING PROTEIN"/>
    <property type="match status" value="1"/>
</dbReference>
<proteinExistence type="predicted"/>
<feature type="domain" description="K Homology" evidence="3">
    <location>
        <begin position="108"/>
        <end position="162"/>
    </location>
</feature>
<dbReference type="Pfam" id="PF00013">
    <property type="entry name" value="KH_1"/>
    <property type="match status" value="1"/>
</dbReference>
<evidence type="ECO:0000256" key="2">
    <source>
        <dbReference type="SAM" id="MobiDB-lite"/>
    </source>
</evidence>
<protein>
    <recommendedName>
        <fullName evidence="3">K Homology domain-containing protein</fullName>
    </recommendedName>
</protein>
<dbReference type="InterPro" id="IPR004088">
    <property type="entry name" value="KH_dom_type_1"/>
</dbReference>
<comment type="caution">
    <text evidence="4">The sequence shown here is derived from an EMBL/GenBank/DDBJ whole genome shotgun (WGS) entry which is preliminary data.</text>
</comment>
<keyword evidence="5" id="KW-1185">Reference proteome</keyword>
<dbReference type="SUPFAM" id="SSF54791">
    <property type="entry name" value="Eukaryotic type KH-domain (KH-domain type I)"/>
    <property type="match status" value="1"/>
</dbReference>
<keyword evidence="1" id="KW-0694">RNA-binding</keyword>
<dbReference type="EMBL" id="JACEIK010004814">
    <property type="protein sequence ID" value="MCD9646485.1"/>
    <property type="molecule type" value="Genomic_DNA"/>
</dbReference>
<dbReference type="Gene3D" id="3.30.1370.10">
    <property type="entry name" value="K Homology domain, type 1"/>
    <property type="match status" value="1"/>
</dbReference>
<feature type="compositionally biased region" description="Low complexity" evidence="2">
    <location>
        <begin position="282"/>
        <end position="292"/>
    </location>
</feature>
<feature type="region of interest" description="Disordered" evidence="2">
    <location>
        <begin position="258"/>
        <end position="301"/>
    </location>
</feature>
<evidence type="ECO:0000256" key="1">
    <source>
        <dbReference type="PROSITE-ProRule" id="PRU00117"/>
    </source>
</evidence>
<dbReference type="InterPro" id="IPR036612">
    <property type="entry name" value="KH_dom_type_1_sf"/>
</dbReference>
<dbReference type="Proteomes" id="UP000823775">
    <property type="component" value="Unassembled WGS sequence"/>
</dbReference>
<dbReference type="PROSITE" id="PS50084">
    <property type="entry name" value="KH_TYPE_1"/>
    <property type="match status" value="1"/>
</dbReference>
<reference evidence="4 5" key="1">
    <citation type="journal article" date="2021" name="BMC Genomics">
        <title>Datura genome reveals duplications of psychoactive alkaloid biosynthetic genes and high mutation rate following tissue culture.</title>
        <authorList>
            <person name="Rajewski A."/>
            <person name="Carter-House D."/>
            <person name="Stajich J."/>
            <person name="Litt A."/>
        </authorList>
    </citation>
    <scope>NUCLEOTIDE SEQUENCE [LARGE SCALE GENOMIC DNA]</scope>
    <source>
        <strain evidence="4">AR-01</strain>
    </source>
</reference>
<evidence type="ECO:0000313" key="5">
    <source>
        <dbReference type="Proteomes" id="UP000823775"/>
    </source>
</evidence>
<accession>A0ABS8VKP6</accession>
<gene>
    <name evidence="4" type="ORF">HAX54_036356</name>
</gene>
<sequence length="301" mass="32377">MTSLKHGSGGWELGINLVGEWVVGRVNYELYINLFSGILDPKPLVPVTAGTSAYQAVCLYKCIRFILGPLLLELRIPPQASDNVALSFDDDGNLDTQKVGVGHVAANTVRFLIAGSQAGGLIGVYGQNIETLRNSSGATITVLAQYQLPLCASAHESDRVVQVLYFLMYRLYGVSPSLMKLFYLERNSLKLLGSFGISSVAGDIPAVLRAVVEIGCQLRDNPPKQVISISPTYNLGYSRLPQPYVDPSSESGATIKVHGGKGEQKQRQVHLGGSAQQETLVSSSSRASMPSSYVVRPLLPP</sequence>